<dbReference type="Proteomes" id="UP000190188">
    <property type="component" value="Unassembled WGS sequence"/>
</dbReference>
<sequence>MNNFNKALTYVNEIFYEPNHLTIKTIREEPQNSDYGAGIFQLNSKSVRFRVAKITPTKMGQFVAFWEKDLDHKNQAFSYENATDLLVIHTFTNNTHDFGQFVFPKEVLVQQNILKTATAKGKMAIRVYPSWDTPTSKQAIATQKWQLPYFVHVNNKNSLQMQELLKLYSN</sequence>
<name>A0A1T2X3M5_9BACL</name>
<dbReference type="InterPro" id="IPR011235">
    <property type="entry name" value="MepB-like"/>
</dbReference>
<evidence type="ECO:0000313" key="1">
    <source>
        <dbReference type="EMBL" id="OPA74183.1"/>
    </source>
</evidence>
<dbReference type="PIRSF" id="PIRSF032285">
    <property type="entry name" value="UCP032285"/>
    <property type="match status" value="1"/>
</dbReference>
<keyword evidence="2" id="KW-1185">Reference proteome</keyword>
<dbReference type="STRING" id="1324314.BVG16_23900"/>
<dbReference type="EMBL" id="MSZX01000011">
    <property type="protein sequence ID" value="OPA74183.1"/>
    <property type="molecule type" value="Genomic_DNA"/>
</dbReference>
<accession>A0A1T2X3M5</accession>
<proteinExistence type="predicted"/>
<dbReference type="Gene3D" id="3.40.1350.140">
    <property type="entry name" value="MepB-like"/>
    <property type="match status" value="1"/>
</dbReference>
<dbReference type="OrthoDB" id="4954833at2"/>
<dbReference type="AlphaFoldDB" id="A0A1T2X3M5"/>
<reference evidence="1 2" key="1">
    <citation type="submission" date="2017-01" db="EMBL/GenBank/DDBJ databases">
        <title>Genome analysis of Paenibacillus selenitrireducens ES3-24.</title>
        <authorList>
            <person name="Xu D."/>
            <person name="Yao R."/>
            <person name="Zheng S."/>
        </authorList>
    </citation>
    <scope>NUCLEOTIDE SEQUENCE [LARGE SCALE GENOMIC DNA]</scope>
    <source>
        <strain evidence="1 2">ES3-24</strain>
    </source>
</reference>
<organism evidence="1 2">
    <name type="scientific">Paenibacillus selenitireducens</name>
    <dbReference type="NCBI Taxonomy" id="1324314"/>
    <lineage>
        <taxon>Bacteria</taxon>
        <taxon>Bacillati</taxon>
        <taxon>Bacillota</taxon>
        <taxon>Bacilli</taxon>
        <taxon>Bacillales</taxon>
        <taxon>Paenibacillaceae</taxon>
        <taxon>Paenibacillus</taxon>
    </lineage>
</organism>
<dbReference type="RefSeq" id="WP_078501730.1">
    <property type="nucleotide sequence ID" value="NZ_MSZX01000011.1"/>
</dbReference>
<dbReference type="Pfam" id="PF08877">
    <property type="entry name" value="MepB-like"/>
    <property type="match status" value="1"/>
</dbReference>
<evidence type="ECO:0000313" key="2">
    <source>
        <dbReference type="Proteomes" id="UP000190188"/>
    </source>
</evidence>
<dbReference type="InterPro" id="IPR038231">
    <property type="entry name" value="MepB-like_sf"/>
</dbReference>
<gene>
    <name evidence="1" type="ORF">BVG16_23900</name>
</gene>
<comment type="caution">
    <text evidence="1">The sequence shown here is derived from an EMBL/GenBank/DDBJ whole genome shotgun (WGS) entry which is preliminary data.</text>
</comment>
<protein>
    <submittedName>
        <fullName evidence="1">Mep operon protein MepB</fullName>
    </submittedName>
</protein>